<comment type="caution">
    <text evidence="1">The sequence shown here is derived from an EMBL/GenBank/DDBJ whole genome shotgun (WGS) entry which is preliminary data.</text>
</comment>
<dbReference type="EMBL" id="CAJVCH010530950">
    <property type="protein sequence ID" value="CAG7823898.1"/>
    <property type="molecule type" value="Genomic_DNA"/>
</dbReference>
<evidence type="ECO:0000313" key="1">
    <source>
        <dbReference type="EMBL" id="CAG7823898.1"/>
    </source>
</evidence>
<proteinExistence type="predicted"/>
<organism evidence="1 2">
    <name type="scientific">Allacma fusca</name>
    <dbReference type="NCBI Taxonomy" id="39272"/>
    <lineage>
        <taxon>Eukaryota</taxon>
        <taxon>Metazoa</taxon>
        <taxon>Ecdysozoa</taxon>
        <taxon>Arthropoda</taxon>
        <taxon>Hexapoda</taxon>
        <taxon>Collembola</taxon>
        <taxon>Symphypleona</taxon>
        <taxon>Sminthuridae</taxon>
        <taxon>Allacma</taxon>
    </lineage>
</organism>
<name>A0A8J2KZX7_9HEXA</name>
<dbReference type="OrthoDB" id="7202371at2759"/>
<dbReference type="Proteomes" id="UP000708208">
    <property type="component" value="Unassembled WGS sequence"/>
</dbReference>
<gene>
    <name evidence="1" type="ORF">AFUS01_LOCUS34087</name>
</gene>
<reference evidence="1" key="1">
    <citation type="submission" date="2021-06" db="EMBL/GenBank/DDBJ databases">
        <authorList>
            <person name="Hodson N. C."/>
            <person name="Mongue J. A."/>
            <person name="Jaron S. K."/>
        </authorList>
    </citation>
    <scope>NUCLEOTIDE SEQUENCE</scope>
</reference>
<sequence>MAGAKADLRFLKQLALNSIEATAMNPVEKSEAREKWDTLWSSFLDRVISIYEPEYFEYAQNKSNFY</sequence>
<evidence type="ECO:0000313" key="2">
    <source>
        <dbReference type="Proteomes" id="UP000708208"/>
    </source>
</evidence>
<keyword evidence="2" id="KW-1185">Reference proteome</keyword>
<accession>A0A8J2KZX7</accession>
<dbReference type="AlphaFoldDB" id="A0A8J2KZX7"/>
<protein>
    <submittedName>
        <fullName evidence="1">Uncharacterized protein</fullName>
    </submittedName>
</protein>